<dbReference type="Proteomes" id="UP000051952">
    <property type="component" value="Unassembled WGS sequence"/>
</dbReference>
<evidence type="ECO:0000256" key="5">
    <source>
        <dbReference type="ARBA" id="ARBA00023136"/>
    </source>
</evidence>
<keyword evidence="3 6" id="KW-0812">Transmembrane</keyword>
<dbReference type="AlphaFoldDB" id="A0A0S4IXG1"/>
<feature type="domain" description="Ammonium transporter AmtB-like" evidence="7">
    <location>
        <begin position="18"/>
        <end position="201"/>
    </location>
</feature>
<feature type="transmembrane region" description="Helical" evidence="6">
    <location>
        <begin position="12"/>
        <end position="30"/>
    </location>
</feature>
<evidence type="ECO:0000313" key="9">
    <source>
        <dbReference type="Proteomes" id="UP000051952"/>
    </source>
</evidence>
<feature type="transmembrane region" description="Helical" evidence="6">
    <location>
        <begin position="177"/>
        <end position="194"/>
    </location>
</feature>
<dbReference type="PRINTS" id="PR00342">
    <property type="entry name" value="RHESUSRHD"/>
</dbReference>
<keyword evidence="9" id="KW-1185">Reference proteome</keyword>
<evidence type="ECO:0000256" key="2">
    <source>
        <dbReference type="ARBA" id="ARBA00011036"/>
    </source>
</evidence>
<sequence>MHLLSQCSRWKQLVFQVLLWTALITMYQYIVTETEGSAGDTKPTTHYSMFQDVHVMIFIGFALKLAPHVRSVYHLSATVMVAVFAAIFFIPNFWLWTALLTEHAAESETWQRVSIGVDVLVNADFCAGAVLISFGALIGRVSIVQLLVIAAFEVVFYSINMALVYGRFAAADIGGTMVIHLFGAYFGLTVSLLLDRTPERRAKRAGK</sequence>
<comment type="subcellular location">
    <subcellularLocation>
        <location evidence="1">Membrane</location>
        <topology evidence="1">Multi-pass membrane protein</topology>
    </subcellularLocation>
</comment>
<dbReference type="Pfam" id="PF00909">
    <property type="entry name" value="Ammonium_transp"/>
    <property type="match status" value="1"/>
</dbReference>
<protein>
    <submittedName>
        <fullName evidence="8">Ammonium transporter, putative</fullName>
    </submittedName>
</protein>
<proteinExistence type="inferred from homology"/>
<dbReference type="OrthoDB" id="534912at2759"/>
<dbReference type="GO" id="GO:0005886">
    <property type="term" value="C:plasma membrane"/>
    <property type="evidence" value="ECO:0007669"/>
    <property type="project" value="InterPro"/>
</dbReference>
<feature type="transmembrane region" description="Helical" evidence="6">
    <location>
        <begin position="79"/>
        <end position="99"/>
    </location>
</feature>
<dbReference type="InterPro" id="IPR002229">
    <property type="entry name" value="RhesusRHD"/>
</dbReference>
<accession>A0A0S4IXG1</accession>
<feature type="transmembrane region" description="Helical" evidence="6">
    <location>
        <begin position="119"/>
        <end position="139"/>
    </location>
</feature>
<dbReference type="EMBL" id="CYKH01000351">
    <property type="protein sequence ID" value="CUF54921.1"/>
    <property type="molecule type" value="Genomic_DNA"/>
</dbReference>
<feature type="transmembrane region" description="Helical" evidence="6">
    <location>
        <begin position="146"/>
        <end position="165"/>
    </location>
</feature>
<dbReference type="GO" id="GO:0097272">
    <property type="term" value="P:ammonium homeostasis"/>
    <property type="evidence" value="ECO:0007669"/>
    <property type="project" value="TreeGrafter"/>
</dbReference>
<dbReference type="VEuPathDB" id="TriTrypDB:BSAL_63465"/>
<feature type="non-terminal residue" evidence="8">
    <location>
        <position position="207"/>
    </location>
</feature>
<gene>
    <name evidence="8" type="ORF">BSAL_63465</name>
</gene>
<dbReference type="InterPro" id="IPR029020">
    <property type="entry name" value="Ammonium/urea_transptr"/>
</dbReference>
<feature type="transmembrane region" description="Helical" evidence="6">
    <location>
        <begin position="50"/>
        <end position="67"/>
    </location>
</feature>
<dbReference type="GO" id="GO:0008519">
    <property type="term" value="F:ammonium channel activity"/>
    <property type="evidence" value="ECO:0007669"/>
    <property type="project" value="InterPro"/>
</dbReference>
<name>A0A0S4IXG1_BODSA</name>
<evidence type="ECO:0000256" key="1">
    <source>
        <dbReference type="ARBA" id="ARBA00004141"/>
    </source>
</evidence>
<evidence type="ECO:0000313" key="8">
    <source>
        <dbReference type="EMBL" id="CUF54921.1"/>
    </source>
</evidence>
<evidence type="ECO:0000256" key="3">
    <source>
        <dbReference type="ARBA" id="ARBA00022692"/>
    </source>
</evidence>
<dbReference type="PANTHER" id="PTHR11730">
    <property type="entry name" value="AMMONIUM TRANSPORTER"/>
    <property type="match status" value="1"/>
</dbReference>
<evidence type="ECO:0000256" key="6">
    <source>
        <dbReference type="SAM" id="Phobius"/>
    </source>
</evidence>
<evidence type="ECO:0000256" key="4">
    <source>
        <dbReference type="ARBA" id="ARBA00022989"/>
    </source>
</evidence>
<dbReference type="PANTHER" id="PTHR11730:SF60">
    <property type="entry name" value="RH50, ISOFORM D"/>
    <property type="match status" value="1"/>
</dbReference>
<dbReference type="Gene3D" id="1.10.3430.10">
    <property type="entry name" value="Ammonium transporter AmtB like domains"/>
    <property type="match status" value="1"/>
</dbReference>
<dbReference type="SUPFAM" id="SSF111352">
    <property type="entry name" value="Ammonium transporter"/>
    <property type="match status" value="1"/>
</dbReference>
<reference evidence="9" key="1">
    <citation type="submission" date="2015-09" db="EMBL/GenBank/DDBJ databases">
        <authorList>
            <consortium name="Pathogen Informatics"/>
        </authorList>
    </citation>
    <scope>NUCLEOTIDE SEQUENCE [LARGE SCALE GENOMIC DNA]</scope>
    <source>
        <strain evidence="9">Lake Konstanz</strain>
    </source>
</reference>
<keyword evidence="4 6" id="KW-1133">Transmembrane helix</keyword>
<comment type="similarity">
    <text evidence="2">Belongs to the ammonium transporter (TC 2.A.49) family. Rh subfamily.</text>
</comment>
<organism evidence="8 9">
    <name type="scientific">Bodo saltans</name>
    <name type="common">Flagellated protozoan</name>
    <dbReference type="NCBI Taxonomy" id="75058"/>
    <lineage>
        <taxon>Eukaryota</taxon>
        <taxon>Discoba</taxon>
        <taxon>Euglenozoa</taxon>
        <taxon>Kinetoplastea</taxon>
        <taxon>Metakinetoplastina</taxon>
        <taxon>Eubodonida</taxon>
        <taxon>Bodonidae</taxon>
        <taxon>Bodo</taxon>
    </lineage>
</organism>
<keyword evidence="5 6" id="KW-0472">Membrane</keyword>
<dbReference type="InterPro" id="IPR024041">
    <property type="entry name" value="NH4_transpt_AmtB-like_dom"/>
</dbReference>
<evidence type="ECO:0000259" key="7">
    <source>
        <dbReference type="Pfam" id="PF00909"/>
    </source>
</evidence>